<keyword evidence="1" id="KW-1133">Transmembrane helix</keyword>
<evidence type="ECO:0000256" key="1">
    <source>
        <dbReference type="SAM" id="Phobius"/>
    </source>
</evidence>
<dbReference type="VEuPathDB" id="VectorBase:BGLAX_046754"/>
<proteinExistence type="predicted"/>
<evidence type="ECO:0000313" key="3">
    <source>
        <dbReference type="Proteomes" id="UP000076420"/>
    </source>
</evidence>
<organism evidence="2 3">
    <name type="scientific">Biomphalaria glabrata</name>
    <name type="common">Bloodfluke planorb</name>
    <name type="synonym">Freshwater snail</name>
    <dbReference type="NCBI Taxonomy" id="6526"/>
    <lineage>
        <taxon>Eukaryota</taxon>
        <taxon>Metazoa</taxon>
        <taxon>Spiralia</taxon>
        <taxon>Lophotrochozoa</taxon>
        <taxon>Mollusca</taxon>
        <taxon>Gastropoda</taxon>
        <taxon>Heterobranchia</taxon>
        <taxon>Euthyneura</taxon>
        <taxon>Panpulmonata</taxon>
        <taxon>Hygrophila</taxon>
        <taxon>Lymnaeoidea</taxon>
        <taxon>Planorbidae</taxon>
        <taxon>Biomphalaria</taxon>
    </lineage>
</organism>
<evidence type="ECO:0000313" key="2">
    <source>
        <dbReference type="EnsemblMetazoa" id="BGLB017616-PA"/>
    </source>
</evidence>
<dbReference type="EnsemblMetazoa" id="BGLB017616-RA">
    <property type="protein sequence ID" value="BGLB017616-PA"/>
    <property type="gene ID" value="BGLB017616"/>
</dbReference>
<dbReference type="Proteomes" id="UP000076420">
    <property type="component" value="Unassembled WGS sequence"/>
</dbReference>
<gene>
    <name evidence="2" type="primary">106067648</name>
</gene>
<protein>
    <submittedName>
        <fullName evidence="2">Uncharacterized protein</fullName>
    </submittedName>
</protein>
<reference evidence="2" key="1">
    <citation type="submission" date="2020-05" db="UniProtKB">
        <authorList>
            <consortium name="EnsemblMetazoa"/>
        </authorList>
    </citation>
    <scope>IDENTIFICATION</scope>
    <source>
        <strain evidence="2">BB02</strain>
    </source>
</reference>
<dbReference type="VEuPathDB" id="VectorBase:BGLB017616"/>
<dbReference type="KEGG" id="bgt:106067648"/>
<feature type="transmembrane region" description="Helical" evidence="1">
    <location>
        <begin position="146"/>
        <end position="167"/>
    </location>
</feature>
<accession>A0A2C9KCT7</accession>
<dbReference type="AlphaFoldDB" id="A0A2C9KCT7"/>
<sequence length="197" mass="22666">MSLPQPVLTAQTILYMTKAPVETLNFIMVTNVAVTGEKIIQCFMRNCKTSSQDKKNVKGCYGDPKVDFKIWINRKEMGYSTGAQRVSLKLNNSFTLRDDDNITCGLTGEALNCLDVNKPSRRRITNNVKGMFIVIKVKTEMTVKELLYIVETIIAVMLLLWTVYISLRHVGIVIRLQRRKVERKLVALEERRWHLDD</sequence>
<keyword evidence="1" id="KW-0812">Transmembrane</keyword>
<keyword evidence="1" id="KW-0472">Membrane</keyword>
<name>A0A2C9KCT7_BIOGL</name>